<evidence type="ECO:0000256" key="2">
    <source>
        <dbReference type="ARBA" id="ARBA00022691"/>
    </source>
</evidence>
<keyword evidence="1" id="KW-0808">Transferase</keyword>
<dbReference type="CDD" id="cd02440">
    <property type="entry name" value="AdoMet_MTases"/>
    <property type="match status" value="1"/>
</dbReference>
<sequence>MLHRSVPMYQECQDLTVHWCTQFAKPSTSIYDLGCSTGTLILKLVKTLEASANIKLIGIDNSAAMLKKAKETLNNSPFSCKLVEANINDNLNITNASAVVMNYTLQFVQPENRLSTIKNIYNGLVPGGGLVLIEKVKSEAPELNKILIEFHHQFKEQKGYSKLEISQKREALENVLIPWTAEQNSNLVYSAGFSTVDLFFKWNNFAGFIALK</sequence>
<dbReference type="GO" id="GO:0016740">
    <property type="term" value="F:transferase activity"/>
    <property type="evidence" value="ECO:0007669"/>
    <property type="project" value="UniProtKB-KW"/>
</dbReference>
<dbReference type="Pfam" id="PF13649">
    <property type="entry name" value="Methyltransf_25"/>
    <property type="match status" value="1"/>
</dbReference>
<keyword evidence="2" id="KW-0949">S-adenosyl-L-methionine</keyword>
<evidence type="ECO:0000313" key="4">
    <source>
        <dbReference type="EMBL" id="SVA19574.1"/>
    </source>
</evidence>
<dbReference type="PANTHER" id="PTHR43861">
    <property type="entry name" value="TRANS-ACONITATE 2-METHYLTRANSFERASE-RELATED"/>
    <property type="match status" value="1"/>
</dbReference>
<dbReference type="InterPro" id="IPR005271">
    <property type="entry name" value="CmoA"/>
</dbReference>
<accession>A0A381TUT2</accession>
<dbReference type="PIRSF" id="PIRSF006325">
    <property type="entry name" value="MeTrfase_bac"/>
    <property type="match status" value="1"/>
</dbReference>
<gene>
    <name evidence="4" type="ORF">METZ01_LOCUS72428</name>
</gene>
<dbReference type="SUPFAM" id="SSF53335">
    <property type="entry name" value="S-adenosyl-L-methionine-dependent methyltransferases"/>
    <property type="match status" value="1"/>
</dbReference>
<name>A0A381TUT2_9ZZZZ</name>
<evidence type="ECO:0000256" key="1">
    <source>
        <dbReference type="ARBA" id="ARBA00022679"/>
    </source>
</evidence>
<dbReference type="AlphaFoldDB" id="A0A381TUT2"/>
<dbReference type="NCBIfam" id="TIGR00740">
    <property type="entry name" value="carboxy-S-adenosyl-L-methionine synthase CmoA"/>
    <property type="match status" value="1"/>
</dbReference>
<dbReference type="GO" id="GO:0002098">
    <property type="term" value="P:tRNA wobble uridine modification"/>
    <property type="evidence" value="ECO:0007669"/>
    <property type="project" value="InterPro"/>
</dbReference>
<organism evidence="4">
    <name type="scientific">marine metagenome</name>
    <dbReference type="NCBI Taxonomy" id="408172"/>
    <lineage>
        <taxon>unclassified sequences</taxon>
        <taxon>metagenomes</taxon>
        <taxon>ecological metagenomes</taxon>
    </lineage>
</organism>
<dbReference type="Gene3D" id="3.40.50.150">
    <property type="entry name" value="Vaccinia Virus protein VP39"/>
    <property type="match status" value="1"/>
</dbReference>
<dbReference type="EMBL" id="UINC01005172">
    <property type="protein sequence ID" value="SVA19574.1"/>
    <property type="molecule type" value="Genomic_DNA"/>
</dbReference>
<reference evidence="4" key="1">
    <citation type="submission" date="2018-05" db="EMBL/GenBank/DDBJ databases">
        <authorList>
            <person name="Lanie J.A."/>
            <person name="Ng W.-L."/>
            <person name="Kazmierczak K.M."/>
            <person name="Andrzejewski T.M."/>
            <person name="Davidsen T.M."/>
            <person name="Wayne K.J."/>
            <person name="Tettelin H."/>
            <person name="Glass J.I."/>
            <person name="Rusch D."/>
            <person name="Podicherti R."/>
            <person name="Tsui H.-C.T."/>
            <person name="Winkler M.E."/>
        </authorList>
    </citation>
    <scope>NUCLEOTIDE SEQUENCE</scope>
</reference>
<evidence type="ECO:0000259" key="3">
    <source>
        <dbReference type="Pfam" id="PF13649"/>
    </source>
</evidence>
<dbReference type="InterPro" id="IPR041698">
    <property type="entry name" value="Methyltransf_25"/>
</dbReference>
<dbReference type="PANTHER" id="PTHR43861:SF2">
    <property type="entry name" value="CARBOXY-S-ADENOSYL-L-METHIONINE SYNTHASE"/>
    <property type="match status" value="1"/>
</dbReference>
<dbReference type="InterPro" id="IPR029063">
    <property type="entry name" value="SAM-dependent_MTases_sf"/>
</dbReference>
<protein>
    <recommendedName>
        <fullName evidence="3">Methyltransferase domain-containing protein</fullName>
    </recommendedName>
</protein>
<feature type="domain" description="Methyltransferase" evidence="3">
    <location>
        <begin position="30"/>
        <end position="128"/>
    </location>
</feature>
<proteinExistence type="predicted"/>